<evidence type="ECO:0000313" key="4">
    <source>
        <dbReference type="Proteomes" id="UP001595914"/>
    </source>
</evidence>
<sequence>MTDERGSATVVACFAMLALISVAVLVLSLGSAVSARHRVQSAADLGALAAASALSAGPEAACAAARGVVDRMHARVRECRIDRWDVLVTAVVAVPLAAVGPAEAVAAARAGPVD</sequence>
<feature type="transmembrane region" description="Helical" evidence="1">
    <location>
        <begin position="6"/>
        <end position="29"/>
    </location>
</feature>
<evidence type="ECO:0000259" key="2">
    <source>
        <dbReference type="Pfam" id="PF13400"/>
    </source>
</evidence>
<protein>
    <submittedName>
        <fullName evidence="3">Rv3654c family TadE-like protein</fullName>
    </submittedName>
</protein>
<keyword evidence="1" id="KW-0472">Membrane</keyword>
<organism evidence="3 4">
    <name type="scientific">Rhodococcus kronopolitis</name>
    <dbReference type="NCBI Taxonomy" id="1460226"/>
    <lineage>
        <taxon>Bacteria</taxon>
        <taxon>Bacillati</taxon>
        <taxon>Actinomycetota</taxon>
        <taxon>Actinomycetes</taxon>
        <taxon>Mycobacteriales</taxon>
        <taxon>Nocardiaceae</taxon>
        <taxon>Rhodococcus</taxon>
    </lineage>
</organism>
<dbReference type="RefSeq" id="WP_378419665.1">
    <property type="nucleotide sequence ID" value="NZ_JBHSFO010000015.1"/>
</dbReference>
<proteinExistence type="predicted"/>
<comment type="caution">
    <text evidence="3">The sequence shown here is derived from an EMBL/GenBank/DDBJ whole genome shotgun (WGS) entry which is preliminary data.</text>
</comment>
<keyword evidence="4" id="KW-1185">Reference proteome</keyword>
<reference evidence="4" key="1">
    <citation type="journal article" date="2019" name="Int. J. Syst. Evol. Microbiol.">
        <title>The Global Catalogue of Microorganisms (GCM) 10K type strain sequencing project: providing services to taxonomists for standard genome sequencing and annotation.</title>
        <authorList>
            <consortium name="The Broad Institute Genomics Platform"/>
            <consortium name="The Broad Institute Genome Sequencing Center for Infectious Disease"/>
            <person name="Wu L."/>
            <person name="Ma J."/>
        </authorList>
    </citation>
    <scope>NUCLEOTIDE SEQUENCE [LARGE SCALE GENOMIC DNA]</scope>
    <source>
        <strain evidence="4">CCUG 54520</strain>
    </source>
</reference>
<evidence type="ECO:0000313" key="3">
    <source>
        <dbReference type="EMBL" id="MFC4605922.1"/>
    </source>
</evidence>
<keyword evidence="1" id="KW-0812">Transmembrane</keyword>
<gene>
    <name evidence="3" type="ORF">ACFO6S_19655</name>
</gene>
<dbReference type="EMBL" id="JBHSFO010000015">
    <property type="protein sequence ID" value="MFC4605922.1"/>
    <property type="molecule type" value="Genomic_DNA"/>
</dbReference>
<dbReference type="NCBIfam" id="TIGR03816">
    <property type="entry name" value="tadE_like_DECH"/>
    <property type="match status" value="1"/>
</dbReference>
<name>A0ABV9FVT9_9NOCA</name>
<feature type="domain" description="Putative Flp pilus-assembly TadG-like N-terminal" evidence="2">
    <location>
        <begin position="6"/>
        <end position="53"/>
    </location>
</feature>
<evidence type="ECO:0000256" key="1">
    <source>
        <dbReference type="SAM" id="Phobius"/>
    </source>
</evidence>
<accession>A0ABV9FVT9</accession>
<dbReference type="Pfam" id="PF13400">
    <property type="entry name" value="Tad"/>
    <property type="match status" value="1"/>
</dbReference>
<keyword evidence="1" id="KW-1133">Transmembrane helix</keyword>
<dbReference type="Proteomes" id="UP001595914">
    <property type="component" value="Unassembled WGS sequence"/>
</dbReference>
<dbReference type="InterPro" id="IPR028087">
    <property type="entry name" value="Tad_N"/>
</dbReference>
<dbReference type="InterPro" id="IPR021202">
    <property type="entry name" value="Rv3654c-like"/>
</dbReference>